<dbReference type="eggNOG" id="COG1414">
    <property type="taxonomic scope" value="Bacteria"/>
</dbReference>
<reference evidence="6 7" key="1">
    <citation type="journal article" date="2010" name="Mol. Plant Microbe Interact.">
        <title>Streptomyces scabies 87-22 contains a coronafacic acid-like biosynthetic cluster that contributes to plant-microbe interactions.</title>
        <authorList>
            <person name="Bignell D.R."/>
            <person name="Seipke R.F."/>
            <person name="Huguet-Tapia J.C."/>
            <person name="Chambers A.H."/>
            <person name="Parry R.J."/>
            <person name="Loria R."/>
        </authorList>
    </citation>
    <scope>NUCLEOTIDE SEQUENCE [LARGE SCALE GENOMIC DNA]</scope>
    <source>
        <strain evidence="6 7">87.22</strain>
    </source>
</reference>
<evidence type="ECO:0000256" key="2">
    <source>
        <dbReference type="ARBA" id="ARBA00023125"/>
    </source>
</evidence>
<dbReference type="Gene3D" id="3.30.450.40">
    <property type="match status" value="1"/>
</dbReference>
<dbReference type="InterPro" id="IPR005471">
    <property type="entry name" value="Tscrpt_reg_IclR_N"/>
</dbReference>
<dbReference type="InterPro" id="IPR036390">
    <property type="entry name" value="WH_DNA-bd_sf"/>
</dbReference>
<keyword evidence="3" id="KW-0804">Transcription</keyword>
<evidence type="ECO:0000313" key="6">
    <source>
        <dbReference type="EMBL" id="CBG75735.1"/>
    </source>
</evidence>
<dbReference type="EMBL" id="FN554889">
    <property type="protein sequence ID" value="CBG75735.1"/>
    <property type="molecule type" value="Genomic_DNA"/>
</dbReference>
<dbReference type="KEGG" id="scb:SCAB_87981"/>
<dbReference type="GO" id="GO:0045892">
    <property type="term" value="P:negative regulation of DNA-templated transcription"/>
    <property type="evidence" value="ECO:0007669"/>
    <property type="project" value="TreeGrafter"/>
</dbReference>
<dbReference type="AlphaFoldDB" id="C9Z4V6"/>
<dbReference type="InterPro" id="IPR014757">
    <property type="entry name" value="Tscrpt_reg_IclR_C"/>
</dbReference>
<dbReference type="SUPFAM" id="SSF46785">
    <property type="entry name" value="Winged helix' DNA-binding domain"/>
    <property type="match status" value="1"/>
</dbReference>
<protein>
    <submittedName>
        <fullName evidence="6">Putative transcriptional regulator</fullName>
    </submittedName>
</protein>
<feature type="region of interest" description="Disordered" evidence="4">
    <location>
        <begin position="1"/>
        <end position="33"/>
    </location>
</feature>
<dbReference type="Pfam" id="PF09339">
    <property type="entry name" value="HTH_IclR"/>
    <property type="match status" value="1"/>
</dbReference>
<accession>C9Z4V6</accession>
<evidence type="ECO:0000256" key="1">
    <source>
        <dbReference type="ARBA" id="ARBA00023015"/>
    </source>
</evidence>
<dbReference type="Gene3D" id="1.10.10.10">
    <property type="entry name" value="Winged helix-like DNA-binding domain superfamily/Winged helix DNA-binding domain"/>
    <property type="match status" value="1"/>
</dbReference>
<dbReference type="Pfam" id="PF01614">
    <property type="entry name" value="IclR_C"/>
    <property type="match status" value="1"/>
</dbReference>
<sequence length="283" mass="30309">MREGGATVRTDSHAAGTPAQAHVGTAEEHVDSSVTKGLDALSALARGTAGGPRPGPAPSVSELARQMGRDRSQLSRMLTAMASEEFVVRDDVSGGVTPHWRLYMAARDLTAHRLRTDGLTALEGMATETGESCYLGVLAGDTTVTIAERVPPGSRQLGSWIGRPYPAYCSDCGQALLSDADDDEVAAVFSRTEFVRHGPNTPTDLDDFLRRLELTRRRGYSVVDEEAEPGLYSVAVPVRDFTGEVVAAVQVVGPRRRLEPKTRECVAAALRWGRHLETALVGA</sequence>
<organism evidence="6 7">
    <name type="scientific">Streptomyces scabiei (strain 87.22)</name>
    <dbReference type="NCBI Taxonomy" id="680198"/>
    <lineage>
        <taxon>Bacteria</taxon>
        <taxon>Bacillati</taxon>
        <taxon>Actinomycetota</taxon>
        <taxon>Actinomycetes</taxon>
        <taxon>Kitasatosporales</taxon>
        <taxon>Streptomycetaceae</taxon>
        <taxon>Streptomyces</taxon>
    </lineage>
</organism>
<dbReference type="InterPro" id="IPR029016">
    <property type="entry name" value="GAF-like_dom_sf"/>
</dbReference>
<dbReference type="InterPro" id="IPR036388">
    <property type="entry name" value="WH-like_DNA-bd_sf"/>
</dbReference>
<evidence type="ECO:0000259" key="5">
    <source>
        <dbReference type="PROSITE" id="PS51078"/>
    </source>
</evidence>
<dbReference type="PANTHER" id="PTHR30136">
    <property type="entry name" value="HELIX-TURN-HELIX TRANSCRIPTIONAL REGULATOR, ICLR FAMILY"/>
    <property type="match status" value="1"/>
</dbReference>
<evidence type="ECO:0000313" key="7">
    <source>
        <dbReference type="Proteomes" id="UP000001444"/>
    </source>
</evidence>
<dbReference type="InterPro" id="IPR050707">
    <property type="entry name" value="HTH_MetabolicPath_Reg"/>
</dbReference>
<dbReference type="GO" id="GO:0003677">
    <property type="term" value="F:DNA binding"/>
    <property type="evidence" value="ECO:0007669"/>
    <property type="project" value="UniProtKB-KW"/>
</dbReference>
<evidence type="ECO:0000256" key="3">
    <source>
        <dbReference type="ARBA" id="ARBA00023163"/>
    </source>
</evidence>
<proteinExistence type="predicted"/>
<dbReference type="STRING" id="680198.SCAB_87981"/>
<evidence type="ECO:0000256" key="4">
    <source>
        <dbReference type="SAM" id="MobiDB-lite"/>
    </source>
</evidence>
<name>C9Z4V6_STRSW</name>
<dbReference type="HOGENOM" id="CLU_062618_0_1_11"/>
<keyword evidence="1" id="KW-0805">Transcription regulation</keyword>
<dbReference type="GO" id="GO:0003700">
    <property type="term" value="F:DNA-binding transcription factor activity"/>
    <property type="evidence" value="ECO:0007669"/>
    <property type="project" value="TreeGrafter"/>
</dbReference>
<dbReference type="SUPFAM" id="SSF55781">
    <property type="entry name" value="GAF domain-like"/>
    <property type="match status" value="1"/>
</dbReference>
<feature type="domain" description="IclR-ED" evidence="5">
    <location>
        <begin position="100"/>
        <end position="283"/>
    </location>
</feature>
<gene>
    <name evidence="6" type="ordered locus">SCAB_87981</name>
</gene>
<dbReference type="PROSITE" id="PS51078">
    <property type="entry name" value="ICLR_ED"/>
    <property type="match status" value="1"/>
</dbReference>
<dbReference type="PANTHER" id="PTHR30136:SF35">
    <property type="entry name" value="HTH-TYPE TRANSCRIPTIONAL REGULATOR RV1719"/>
    <property type="match status" value="1"/>
</dbReference>
<keyword evidence="2" id="KW-0238">DNA-binding</keyword>
<keyword evidence="7" id="KW-1185">Reference proteome</keyword>
<dbReference type="Proteomes" id="UP000001444">
    <property type="component" value="Chromosome"/>
</dbReference>